<gene>
    <name evidence="3" type="ORF">Fcan01_15533</name>
</gene>
<reference evidence="3 4" key="1">
    <citation type="submission" date="2015-12" db="EMBL/GenBank/DDBJ databases">
        <title>The genome of Folsomia candida.</title>
        <authorList>
            <person name="Faddeeva A."/>
            <person name="Derks M.F."/>
            <person name="Anvar Y."/>
            <person name="Smit S."/>
            <person name="Van Straalen N."/>
            <person name="Roelofs D."/>
        </authorList>
    </citation>
    <scope>NUCLEOTIDE SEQUENCE [LARGE SCALE GENOMIC DNA]</scope>
    <source>
        <strain evidence="3 4">VU population</strain>
        <tissue evidence="3">Whole body</tissue>
    </source>
</reference>
<dbReference type="InterPro" id="IPR050782">
    <property type="entry name" value="PP1_regulatory_subunit_3"/>
</dbReference>
<dbReference type="PANTHER" id="PTHR12307">
    <property type="entry name" value="PROTEIN PHOSPHATASE 1 REGULATORY SUBUNIT"/>
    <property type="match status" value="1"/>
</dbReference>
<sequence>MAGNQENFDSKNTSTYNGTPESPPRVDTELGRRRHSSSPIPLVRRSHDESDADEEESKRDKKFVRFVDTLGLQLTSVKLFHHDELPNVPESAFNHLSLTSRTSSPPKQSDVLLPTFRQPGTLANFIVRLSEQKVLLESCQASAEDSVTVLSGEVKVVNVWFHKAVWVRYSYDGWASFAEIQKINPRPGHPQARPTHGMDRHVFISVATPPPEGYSTSVGHFAICDPLPHPRKYLLGQ</sequence>
<dbReference type="GO" id="GO:0000164">
    <property type="term" value="C:protein phosphatase type 1 complex"/>
    <property type="evidence" value="ECO:0007669"/>
    <property type="project" value="TreeGrafter"/>
</dbReference>
<dbReference type="InterPro" id="IPR005036">
    <property type="entry name" value="CBM21_dom"/>
</dbReference>
<dbReference type="EMBL" id="LNIX01000010">
    <property type="protein sequence ID" value="OXA49397.1"/>
    <property type="molecule type" value="Genomic_DNA"/>
</dbReference>
<feature type="compositionally biased region" description="Polar residues" evidence="1">
    <location>
        <begin position="1"/>
        <end position="20"/>
    </location>
</feature>
<dbReference type="OrthoDB" id="8942186at2759"/>
<dbReference type="Pfam" id="PF03370">
    <property type="entry name" value="CBM_21"/>
    <property type="match status" value="1"/>
</dbReference>
<dbReference type="PANTHER" id="PTHR12307:SF55">
    <property type="entry name" value="PROTEIN PHOSPHATASE 1 REGULATORY SUBUNIT 3E"/>
    <property type="match status" value="1"/>
</dbReference>
<evidence type="ECO:0000313" key="3">
    <source>
        <dbReference type="EMBL" id="OXA49397.1"/>
    </source>
</evidence>
<dbReference type="Gene3D" id="2.60.40.2440">
    <property type="entry name" value="Carbohydrate binding type-21 domain"/>
    <property type="match status" value="1"/>
</dbReference>
<dbReference type="GO" id="GO:0008157">
    <property type="term" value="F:protein phosphatase 1 binding"/>
    <property type="evidence" value="ECO:0007669"/>
    <property type="project" value="TreeGrafter"/>
</dbReference>
<name>A0A226DXG1_FOLCA</name>
<feature type="region of interest" description="Disordered" evidence="1">
    <location>
        <begin position="1"/>
        <end position="58"/>
    </location>
</feature>
<proteinExistence type="predicted"/>
<feature type="domain" description="CBM21" evidence="2">
    <location>
        <begin position="129"/>
        <end position="204"/>
    </location>
</feature>
<dbReference type="Proteomes" id="UP000198287">
    <property type="component" value="Unassembled WGS sequence"/>
</dbReference>
<organism evidence="3 4">
    <name type="scientific">Folsomia candida</name>
    <name type="common">Springtail</name>
    <dbReference type="NCBI Taxonomy" id="158441"/>
    <lineage>
        <taxon>Eukaryota</taxon>
        <taxon>Metazoa</taxon>
        <taxon>Ecdysozoa</taxon>
        <taxon>Arthropoda</taxon>
        <taxon>Hexapoda</taxon>
        <taxon>Collembola</taxon>
        <taxon>Entomobryomorpha</taxon>
        <taxon>Isotomoidea</taxon>
        <taxon>Isotomidae</taxon>
        <taxon>Proisotominae</taxon>
        <taxon>Folsomia</taxon>
    </lineage>
</organism>
<evidence type="ECO:0000313" key="4">
    <source>
        <dbReference type="Proteomes" id="UP000198287"/>
    </source>
</evidence>
<dbReference type="GO" id="GO:0005979">
    <property type="term" value="P:regulation of glycogen biosynthetic process"/>
    <property type="evidence" value="ECO:0007669"/>
    <property type="project" value="TreeGrafter"/>
</dbReference>
<dbReference type="GO" id="GO:2001069">
    <property type="term" value="F:glycogen binding"/>
    <property type="evidence" value="ECO:0007669"/>
    <property type="project" value="TreeGrafter"/>
</dbReference>
<dbReference type="AlphaFoldDB" id="A0A226DXG1"/>
<comment type="caution">
    <text evidence="3">The sequence shown here is derived from an EMBL/GenBank/DDBJ whole genome shotgun (WGS) entry which is preliminary data.</text>
</comment>
<evidence type="ECO:0000259" key="2">
    <source>
        <dbReference type="Pfam" id="PF03370"/>
    </source>
</evidence>
<protein>
    <submittedName>
        <fullName evidence="3">Glycogen-binding subunit 76A</fullName>
    </submittedName>
</protein>
<accession>A0A226DXG1</accession>
<dbReference type="InterPro" id="IPR038175">
    <property type="entry name" value="CBM21_dom_sf"/>
</dbReference>
<keyword evidence="4" id="KW-1185">Reference proteome</keyword>
<dbReference type="STRING" id="158441.A0A226DXG1"/>
<evidence type="ECO:0000256" key="1">
    <source>
        <dbReference type="SAM" id="MobiDB-lite"/>
    </source>
</evidence>